<sequence>MEVNGLIDHTNLKQNATAEDIKKLCAEAKQYKFATVAINSCWVSLAHAELEDSGVGITSCIGFPLGAASTAAKVAEAKQSVADGTTEIDMVINGGHLVAGDDDYVIADIKAVVEAAGSVPVKVILECCLLDDEQIVRACKDCMAAGAAFVKTSTGFST</sequence>
<dbReference type="SMART" id="SM01133">
    <property type="entry name" value="DeoC"/>
    <property type="match status" value="1"/>
</dbReference>
<dbReference type="GO" id="GO:0005737">
    <property type="term" value="C:cytoplasm"/>
    <property type="evidence" value="ECO:0007669"/>
    <property type="project" value="InterPro"/>
</dbReference>
<dbReference type="InterPro" id="IPR013785">
    <property type="entry name" value="Aldolase_TIM"/>
</dbReference>
<dbReference type="PANTHER" id="PTHR10889">
    <property type="entry name" value="DEOXYRIBOSE-PHOSPHATE ALDOLASE"/>
    <property type="match status" value="1"/>
</dbReference>
<dbReference type="NCBIfam" id="TIGR00126">
    <property type="entry name" value="deoC"/>
    <property type="match status" value="1"/>
</dbReference>
<dbReference type="AlphaFoldDB" id="A0A930VYY5"/>
<accession>A0A930VYY5</accession>
<evidence type="ECO:0000256" key="2">
    <source>
        <dbReference type="ARBA" id="ARBA00023270"/>
    </source>
</evidence>
<dbReference type="GO" id="GO:0016052">
    <property type="term" value="P:carbohydrate catabolic process"/>
    <property type="evidence" value="ECO:0007669"/>
    <property type="project" value="TreeGrafter"/>
</dbReference>
<evidence type="ECO:0000313" key="5">
    <source>
        <dbReference type="Proteomes" id="UP000772566"/>
    </source>
</evidence>
<feature type="non-terminal residue" evidence="4">
    <location>
        <position position="158"/>
    </location>
</feature>
<evidence type="ECO:0000313" key="4">
    <source>
        <dbReference type="EMBL" id="MBF4808720.1"/>
    </source>
</evidence>
<keyword evidence="2" id="KW-0704">Schiff base</keyword>
<reference evidence="4" key="1">
    <citation type="submission" date="2020-04" db="EMBL/GenBank/DDBJ databases">
        <title>Deep metagenomics examines the oral microbiome during advanced dental caries in children, revealing novel taxa and co-occurrences with host molecules.</title>
        <authorList>
            <person name="Baker J.L."/>
            <person name="Morton J.T."/>
            <person name="Dinis M."/>
            <person name="Alvarez R."/>
            <person name="Tran N.C."/>
            <person name="Knight R."/>
            <person name="Edlund A."/>
        </authorList>
    </citation>
    <scope>NUCLEOTIDE SEQUENCE</scope>
    <source>
        <strain evidence="4">JCVI_22A_bin.2</strain>
    </source>
</reference>
<dbReference type="GO" id="GO:0004139">
    <property type="term" value="F:deoxyribose-phosphate aldolase activity"/>
    <property type="evidence" value="ECO:0007669"/>
    <property type="project" value="UniProtKB-UniRule"/>
</dbReference>
<keyword evidence="4" id="KW-0456">Lyase</keyword>
<dbReference type="InterPro" id="IPR002915">
    <property type="entry name" value="DeoC/FbaB/LacD_aldolase"/>
</dbReference>
<protein>
    <recommendedName>
        <fullName evidence="3">Deoxyribose-phosphate aldolase</fullName>
        <ecNumber evidence="3">4.1.2.4</ecNumber>
    </recommendedName>
</protein>
<evidence type="ECO:0000256" key="1">
    <source>
        <dbReference type="ARBA" id="ARBA00022490"/>
    </source>
</evidence>
<dbReference type="CDD" id="cd00959">
    <property type="entry name" value="DeoC"/>
    <property type="match status" value="1"/>
</dbReference>
<dbReference type="Proteomes" id="UP000772566">
    <property type="component" value="Unassembled WGS sequence"/>
</dbReference>
<organism evidence="4 5">
    <name type="scientific">Lancefieldella parvula</name>
    <dbReference type="NCBI Taxonomy" id="1382"/>
    <lineage>
        <taxon>Bacteria</taxon>
        <taxon>Bacillati</taxon>
        <taxon>Actinomycetota</taxon>
        <taxon>Coriobacteriia</taxon>
        <taxon>Coriobacteriales</taxon>
        <taxon>Atopobiaceae</taxon>
        <taxon>Lancefieldella</taxon>
    </lineage>
</organism>
<proteinExistence type="predicted"/>
<comment type="caution">
    <text evidence="4">The sequence shown here is derived from an EMBL/GenBank/DDBJ whole genome shotgun (WGS) entry which is preliminary data.</text>
</comment>
<dbReference type="EC" id="4.1.2.4" evidence="3"/>
<dbReference type="GO" id="GO:0009264">
    <property type="term" value="P:deoxyribonucleotide catabolic process"/>
    <property type="evidence" value="ECO:0007669"/>
    <property type="project" value="UniProtKB-UniRule"/>
</dbReference>
<dbReference type="InterPro" id="IPR011343">
    <property type="entry name" value="DeoC"/>
</dbReference>
<dbReference type="PIRSF" id="PIRSF001357">
    <property type="entry name" value="DeoC"/>
    <property type="match status" value="1"/>
</dbReference>
<dbReference type="SUPFAM" id="SSF51569">
    <property type="entry name" value="Aldolase"/>
    <property type="match status" value="1"/>
</dbReference>
<dbReference type="PANTHER" id="PTHR10889:SF1">
    <property type="entry name" value="DEOXYRIBOSE-PHOSPHATE ALDOLASE"/>
    <property type="match status" value="1"/>
</dbReference>
<evidence type="ECO:0000256" key="3">
    <source>
        <dbReference type="NCBIfam" id="TIGR00126"/>
    </source>
</evidence>
<name>A0A930VYY5_9ACTN</name>
<dbReference type="EMBL" id="JABZGT010000011">
    <property type="protein sequence ID" value="MBF4808720.1"/>
    <property type="molecule type" value="Genomic_DNA"/>
</dbReference>
<keyword evidence="1" id="KW-0963">Cytoplasm</keyword>
<dbReference type="Pfam" id="PF01791">
    <property type="entry name" value="DeoC"/>
    <property type="match status" value="1"/>
</dbReference>
<dbReference type="Gene3D" id="3.20.20.70">
    <property type="entry name" value="Aldolase class I"/>
    <property type="match status" value="1"/>
</dbReference>
<gene>
    <name evidence="4" type="primary">deoC</name>
    <name evidence="4" type="ORF">HXK23_00590</name>
</gene>